<accession>A0A074JVG5</accession>
<dbReference type="EMBL" id="AUNB01000069">
    <property type="protein sequence ID" value="KEO53337.1"/>
    <property type="molecule type" value="Genomic_DNA"/>
</dbReference>
<evidence type="ECO:0000313" key="1">
    <source>
        <dbReference type="EMBL" id="KEO53337.1"/>
    </source>
</evidence>
<sequence>MQGVKVFHSAVATIAGIETAHMIQKGQFGSNSLTAAQQFAALAA</sequence>
<gene>
    <name evidence="1" type="ORF">DT23_18530</name>
</gene>
<dbReference type="Proteomes" id="UP000027471">
    <property type="component" value="Unassembled WGS sequence"/>
</dbReference>
<reference evidence="1 2" key="1">
    <citation type="journal article" date="2015" name="Antonie Van Leeuwenhoek">
        <title>Thioclava indica sp. nov., isolated from surface seawater of the Indian Ocean.</title>
        <authorList>
            <person name="Liu Y."/>
            <person name="Lai Q."/>
            <person name="Du J."/>
            <person name="Xu H."/>
            <person name="Jiang L."/>
            <person name="Shao Z."/>
        </authorList>
    </citation>
    <scope>NUCLEOTIDE SEQUENCE [LARGE SCALE GENOMIC DNA]</scope>
    <source>
        <strain evidence="1 2">DT23-4</strain>
    </source>
</reference>
<proteinExistence type="predicted"/>
<comment type="caution">
    <text evidence="1">The sequence shown here is derived from an EMBL/GenBank/DDBJ whole genome shotgun (WGS) entry which is preliminary data.</text>
</comment>
<dbReference type="eggNOG" id="COG3316">
    <property type="taxonomic scope" value="Bacteria"/>
</dbReference>
<evidence type="ECO:0000313" key="2">
    <source>
        <dbReference type="Proteomes" id="UP000027471"/>
    </source>
</evidence>
<dbReference type="AlphaFoldDB" id="A0A074JVG5"/>
<evidence type="ECO:0008006" key="3">
    <source>
        <dbReference type="Google" id="ProtNLM"/>
    </source>
</evidence>
<protein>
    <recommendedName>
        <fullName evidence="3">Transposase</fullName>
    </recommendedName>
</protein>
<organism evidence="1 2">
    <name type="scientific">Thioclava indica</name>
    <dbReference type="NCBI Taxonomy" id="1353528"/>
    <lineage>
        <taxon>Bacteria</taxon>
        <taxon>Pseudomonadati</taxon>
        <taxon>Pseudomonadota</taxon>
        <taxon>Alphaproteobacteria</taxon>
        <taxon>Rhodobacterales</taxon>
        <taxon>Paracoccaceae</taxon>
        <taxon>Thioclava</taxon>
    </lineage>
</organism>
<keyword evidence="2" id="KW-1185">Reference proteome</keyword>
<name>A0A074JVG5_9RHOB</name>